<gene>
    <name evidence="3" type="ORF">DS031_11195</name>
</gene>
<proteinExistence type="inferred from homology"/>
<feature type="domain" description="YCII-related" evidence="2">
    <location>
        <begin position="9"/>
        <end position="82"/>
    </location>
</feature>
<reference evidence="3 4" key="1">
    <citation type="submission" date="2018-07" db="EMBL/GenBank/DDBJ databases">
        <title>Lottiidibacillus patelloidae gen. nov., sp. nov., isolated from the intestinal tract of a marine limpet and the reclassification of B. taeanensis BH030017T, B. algicola KMM 3737T and B. hwajinpoensis SW-72T as genus Lottiidibacillus.</title>
        <authorList>
            <person name="Liu R."/>
            <person name="Huang Z."/>
        </authorList>
    </citation>
    <scope>NUCLEOTIDE SEQUENCE [LARGE SCALE GENOMIC DNA]</scope>
    <source>
        <strain evidence="3 4">BH030017</strain>
    </source>
</reference>
<evidence type="ECO:0000256" key="1">
    <source>
        <dbReference type="ARBA" id="ARBA00007689"/>
    </source>
</evidence>
<accession>A0A366XZY7</accession>
<dbReference type="RefSeq" id="WP_113806171.1">
    <property type="nucleotide sequence ID" value="NZ_QOCW01000010.1"/>
</dbReference>
<dbReference type="OrthoDB" id="162319at2"/>
<dbReference type="Gene3D" id="3.30.70.1060">
    <property type="entry name" value="Dimeric alpha+beta barrel"/>
    <property type="match status" value="1"/>
</dbReference>
<evidence type="ECO:0000313" key="3">
    <source>
        <dbReference type="EMBL" id="RBW69481.1"/>
    </source>
</evidence>
<keyword evidence="4" id="KW-1185">Reference proteome</keyword>
<comment type="similarity">
    <text evidence="1">Belongs to the YciI family.</text>
</comment>
<organism evidence="3 4">
    <name type="scientific">Bacillus taeanensis</name>
    <dbReference type="NCBI Taxonomy" id="273032"/>
    <lineage>
        <taxon>Bacteria</taxon>
        <taxon>Bacillati</taxon>
        <taxon>Bacillota</taxon>
        <taxon>Bacilli</taxon>
        <taxon>Bacillales</taxon>
        <taxon>Bacillaceae</taxon>
        <taxon>Bacillus</taxon>
    </lineage>
</organism>
<name>A0A366XZY7_9BACI</name>
<evidence type="ECO:0000259" key="2">
    <source>
        <dbReference type="Pfam" id="PF03795"/>
    </source>
</evidence>
<dbReference type="PANTHER" id="PTHR37828">
    <property type="entry name" value="GSR2449 PROTEIN"/>
    <property type="match status" value="1"/>
</dbReference>
<dbReference type="InterPro" id="IPR005545">
    <property type="entry name" value="YCII"/>
</dbReference>
<dbReference type="Proteomes" id="UP000253314">
    <property type="component" value="Unassembled WGS sequence"/>
</dbReference>
<dbReference type="AlphaFoldDB" id="A0A366XZY7"/>
<evidence type="ECO:0000313" key="4">
    <source>
        <dbReference type="Proteomes" id="UP000253314"/>
    </source>
</evidence>
<comment type="caution">
    <text evidence="3">The sequence shown here is derived from an EMBL/GenBank/DDBJ whole genome shotgun (WGS) entry which is preliminary data.</text>
</comment>
<dbReference type="SUPFAM" id="SSF54909">
    <property type="entry name" value="Dimeric alpha+beta barrel"/>
    <property type="match status" value="1"/>
</dbReference>
<dbReference type="EMBL" id="QOCW01000010">
    <property type="protein sequence ID" value="RBW69481.1"/>
    <property type="molecule type" value="Genomic_DNA"/>
</dbReference>
<dbReference type="Pfam" id="PF03795">
    <property type="entry name" value="YCII"/>
    <property type="match status" value="1"/>
</dbReference>
<dbReference type="PANTHER" id="PTHR37828:SF1">
    <property type="entry name" value="YCII-RELATED DOMAIN-CONTAINING PROTEIN"/>
    <property type="match status" value="1"/>
</dbReference>
<protein>
    <recommendedName>
        <fullName evidence="2">YCII-related domain-containing protein</fullName>
    </recommendedName>
</protein>
<dbReference type="InterPro" id="IPR011008">
    <property type="entry name" value="Dimeric_a/b-barrel"/>
</dbReference>
<sequence>MNYYAVFLSMRDEELSQKYRPEHLAYLEKLTEEGKVFTYGRFADGAGGLIIYQADSLEEATAYAKEDPYVQLKARDFEIHEWVFNKEALYKAIK</sequence>